<dbReference type="EMBL" id="JAACNO010001745">
    <property type="protein sequence ID" value="KAF4137814.1"/>
    <property type="molecule type" value="Genomic_DNA"/>
</dbReference>
<evidence type="ECO:0000313" key="2">
    <source>
        <dbReference type="EMBL" id="KAF4137814.1"/>
    </source>
</evidence>
<dbReference type="AlphaFoldDB" id="A0A8S9UFS2"/>
<evidence type="ECO:0000313" key="3">
    <source>
        <dbReference type="Proteomes" id="UP000704712"/>
    </source>
</evidence>
<comment type="caution">
    <text evidence="2">The sequence shown here is derived from an EMBL/GenBank/DDBJ whole genome shotgun (WGS) entry which is preliminary data.</text>
</comment>
<name>A0A8S9UFS2_PHYIN</name>
<dbReference type="Proteomes" id="UP000704712">
    <property type="component" value="Unassembled WGS sequence"/>
</dbReference>
<feature type="region of interest" description="Disordered" evidence="1">
    <location>
        <begin position="268"/>
        <end position="296"/>
    </location>
</feature>
<gene>
    <name evidence="2" type="ORF">GN958_ATG12767</name>
</gene>
<organism evidence="2 3">
    <name type="scientific">Phytophthora infestans</name>
    <name type="common">Potato late blight agent</name>
    <name type="synonym">Botrytis infestans</name>
    <dbReference type="NCBI Taxonomy" id="4787"/>
    <lineage>
        <taxon>Eukaryota</taxon>
        <taxon>Sar</taxon>
        <taxon>Stramenopiles</taxon>
        <taxon>Oomycota</taxon>
        <taxon>Peronosporomycetes</taxon>
        <taxon>Peronosporales</taxon>
        <taxon>Peronosporaceae</taxon>
        <taxon>Phytophthora</taxon>
    </lineage>
</organism>
<proteinExistence type="predicted"/>
<protein>
    <submittedName>
        <fullName evidence="2">Uncharacterized protein</fullName>
    </submittedName>
</protein>
<accession>A0A8S9UFS2</accession>
<reference evidence="2" key="1">
    <citation type="submission" date="2020-03" db="EMBL/GenBank/DDBJ databases">
        <title>Hybrid Assembly of Korean Phytophthora infestans isolates.</title>
        <authorList>
            <person name="Prokchorchik M."/>
            <person name="Lee Y."/>
            <person name="Seo J."/>
            <person name="Cho J.-H."/>
            <person name="Park Y.-E."/>
            <person name="Jang D.-C."/>
            <person name="Im J.-S."/>
            <person name="Choi J.-G."/>
            <person name="Park H.-J."/>
            <person name="Lee G.-B."/>
            <person name="Lee Y.-G."/>
            <person name="Hong S.-Y."/>
            <person name="Cho K."/>
            <person name="Sohn K.H."/>
        </authorList>
    </citation>
    <scope>NUCLEOTIDE SEQUENCE</scope>
    <source>
        <strain evidence="2">KR_2_A2</strain>
    </source>
</reference>
<evidence type="ECO:0000256" key="1">
    <source>
        <dbReference type="SAM" id="MobiDB-lite"/>
    </source>
</evidence>
<sequence>MLITMQNYAEERYLAEFHRVGSRPPISEDPELTALAMQLSNYAFKMVKEQHKLALGLNASYDIEVDGMRTTLTNPATGDVSAGGLTRVNCQPIRALPAIDRDTKYSRSKQLSEKFIDVMSLQPSTTFRLAMKWLEGFHTALHTGQLEDFVGIEPEATPSVFPNLSQVSDTNSVTISQLSFGEPSGNKILDEDQPITNNAGSAAAPIVFGSPPKRRGLSTRAEKKEVSKKELKEAKRILTCIREGKKARAVKLCHMEILSGPISSSTTRPLLDRLKLPNGGPIGGAQVQRRPSGPCH</sequence>